<evidence type="ECO:0000256" key="6">
    <source>
        <dbReference type="ARBA" id="ARBA00022598"/>
    </source>
</evidence>
<evidence type="ECO:0000256" key="3">
    <source>
        <dbReference type="ARBA" id="ARBA00010728"/>
    </source>
</evidence>
<evidence type="ECO:0000313" key="17">
    <source>
        <dbReference type="EMBL" id="MDP4096292.1"/>
    </source>
</evidence>
<dbReference type="EC" id="6.1.1.11" evidence="4 14"/>
<dbReference type="PIRSF" id="PIRSF001529">
    <property type="entry name" value="Ser-tRNA-synth_IIa"/>
    <property type="match status" value="1"/>
</dbReference>
<protein>
    <recommendedName>
        <fullName evidence="11 14">Serine--tRNA ligase</fullName>
        <ecNumber evidence="4 14">6.1.1.11</ecNumber>
    </recommendedName>
</protein>
<dbReference type="InterPro" id="IPR010978">
    <property type="entry name" value="tRNA-bd_arm"/>
</dbReference>
<comment type="similarity">
    <text evidence="3">Belongs to the class-II aminoacyl-tRNA synthetase family. Type-1 seryl-tRNA synthetase subfamily.</text>
</comment>
<dbReference type="InterPro" id="IPR045864">
    <property type="entry name" value="aa-tRNA-synth_II/BPL/LPL"/>
</dbReference>
<comment type="catalytic activity">
    <reaction evidence="12">
        <text>tRNA(Sec) + L-serine + ATP = L-seryl-tRNA(Sec) + AMP + diphosphate + H(+)</text>
        <dbReference type="Rhea" id="RHEA:42580"/>
        <dbReference type="Rhea" id="RHEA-COMP:9742"/>
        <dbReference type="Rhea" id="RHEA-COMP:10128"/>
        <dbReference type="ChEBI" id="CHEBI:15378"/>
        <dbReference type="ChEBI" id="CHEBI:30616"/>
        <dbReference type="ChEBI" id="CHEBI:33019"/>
        <dbReference type="ChEBI" id="CHEBI:33384"/>
        <dbReference type="ChEBI" id="CHEBI:78442"/>
        <dbReference type="ChEBI" id="CHEBI:78533"/>
        <dbReference type="ChEBI" id="CHEBI:456215"/>
        <dbReference type="EC" id="6.1.1.11"/>
    </reaction>
</comment>
<feature type="coiled-coil region" evidence="15">
    <location>
        <begin position="30"/>
        <end position="104"/>
    </location>
</feature>
<dbReference type="NCBIfam" id="TIGR00414">
    <property type="entry name" value="serS"/>
    <property type="match status" value="1"/>
</dbReference>
<dbReference type="Proteomes" id="UP001241848">
    <property type="component" value="Unassembled WGS sequence"/>
</dbReference>
<organism evidence="17 18">
    <name type="scientific">Paenibacillus zeirhizosphaerae</name>
    <dbReference type="NCBI Taxonomy" id="2987519"/>
    <lineage>
        <taxon>Bacteria</taxon>
        <taxon>Bacillati</taxon>
        <taxon>Bacillota</taxon>
        <taxon>Bacilli</taxon>
        <taxon>Bacillales</taxon>
        <taxon>Paenibacillaceae</taxon>
        <taxon>Paenibacillus</taxon>
    </lineage>
</organism>
<evidence type="ECO:0000256" key="7">
    <source>
        <dbReference type="ARBA" id="ARBA00022741"/>
    </source>
</evidence>
<dbReference type="GO" id="GO:0004828">
    <property type="term" value="F:serine-tRNA ligase activity"/>
    <property type="evidence" value="ECO:0007669"/>
    <property type="project" value="UniProtKB-EC"/>
</dbReference>
<keyword evidence="18" id="KW-1185">Reference proteome</keyword>
<dbReference type="Gene3D" id="3.30.930.10">
    <property type="entry name" value="Bira Bifunctional Protein, Domain 2"/>
    <property type="match status" value="1"/>
</dbReference>
<evidence type="ECO:0000256" key="14">
    <source>
        <dbReference type="NCBIfam" id="TIGR00414"/>
    </source>
</evidence>
<proteinExistence type="inferred from homology"/>
<reference evidence="17 18" key="1">
    <citation type="submission" date="2022-10" db="EMBL/GenBank/DDBJ databases">
        <title>Paenibacillus description and whole genome data of maize root bacterial community.</title>
        <authorList>
            <person name="Marton D."/>
            <person name="Farkas M."/>
            <person name="Cserhati M."/>
        </authorList>
    </citation>
    <scope>NUCLEOTIDE SEQUENCE [LARGE SCALE GENOMIC DNA]</scope>
    <source>
        <strain evidence="17 18">P96</strain>
    </source>
</reference>
<keyword evidence="6 17" id="KW-0436">Ligase</keyword>
<dbReference type="InterPro" id="IPR033729">
    <property type="entry name" value="SerRS_core"/>
</dbReference>
<evidence type="ECO:0000256" key="13">
    <source>
        <dbReference type="ARBA" id="ARBA00048823"/>
    </source>
</evidence>
<feature type="domain" description="Aminoacyl-transfer RNA synthetases class-II family profile" evidence="16">
    <location>
        <begin position="140"/>
        <end position="410"/>
    </location>
</feature>
<dbReference type="SUPFAM" id="SSF46589">
    <property type="entry name" value="tRNA-binding arm"/>
    <property type="match status" value="1"/>
</dbReference>
<dbReference type="InterPro" id="IPR006195">
    <property type="entry name" value="aa-tRNA-synth_II"/>
</dbReference>
<dbReference type="PROSITE" id="PS50862">
    <property type="entry name" value="AA_TRNA_LIGASE_II"/>
    <property type="match status" value="1"/>
</dbReference>
<dbReference type="InterPro" id="IPR002314">
    <property type="entry name" value="aa-tRNA-synt_IIb"/>
</dbReference>
<dbReference type="CDD" id="cd00770">
    <property type="entry name" value="SerRS_core"/>
    <property type="match status" value="1"/>
</dbReference>
<evidence type="ECO:0000256" key="4">
    <source>
        <dbReference type="ARBA" id="ARBA00012840"/>
    </source>
</evidence>
<keyword evidence="7" id="KW-0547">Nucleotide-binding</keyword>
<sequence length="428" mass="48773">MLDIKWIRQHQEEVQSAANQKKIKVSVTELLEWDDRRRQLLQEMETLRQQRNRLSREIAALVQQKNSTMTDLTRQQAKEVHAALDKLQEAYQEAERQCQERMLLIPNIVSPDTPVGSSDKDNVMLKRVGESPCFDFEFKDHIALGQLHQMIDITRGVKTAGTRSYYLTGSGALLHRAVQQLAVDLLLTQGFRLLEVPLMVRTSAMMNTGFFPLGEEQTYRIEGEHQWLVGTSEVPLVSYFSNEIIDAAEPIRLAAVSVCFRNEVGSAGKDVHGLYRVHQFAKVEQVILCEANLETSEKMFGEITGHAEKLLQLLELPYQVMAVCAGDMSQKTYKQLDIETWMPSRGAYGETHSSSQLLDFQARRSNIRYRDAEGKLVYCYTLNNTAVASPRILIPLLENHQQEDGSIRIPQALRPYMNGQEILRPPVE</sequence>
<comment type="pathway">
    <text evidence="2">Aminoacyl-tRNA biosynthesis; selenocysteinyl-tRNA(Sec) biosynthesis; L-seryl-tRNA(Sec) from L-serine and tRNA(Sec): step 1/1.</text>
</comment>
<dbReference type="InterPro" id="IPR015866">
    <property type="entry name" value="Ser-tRNA-synth_1_N"/>
</dbReference>
<dbReference type="EMBL" id="JAPCKK010000011">
    <property type="protein sequence ID" value="MDP4096292.1"/>
    <property type="molecule type" value="Genomic_DNA"/>
</dbReference>
<dbReference type="Pfam" id="PF02403">
    <property type="entry name" value="Seryl_tRNA_N"/>
    <property type="match status" value="1"/>
</dbReference>
<evidence type="ECO:0000256" key="5">
    <source>
        <dbReference type="ARBA" id="ARBA00022490"/>
    </source>
</evidence>
<evidence type="ECO:0000256" key="15">
    <source>
        <dbReference type="SAM" id="Coils"/>
    </source>
</evidence>
<dbReference type="InterPro" id="IPR002317">
    <property type="entry name" value="Ser-tRNA-ligase_type_1"/>
</dbReference>
<accession>A0ABT9FNI1</accession>
<comment type="subcellular location">
    <subcellularLocation>
        <location evidence="1">Cytoplasm</location>
    </subcellularLocation>
</comment>
<comment type="caution">
    <text evidence="17">The sequence shown here is derived from an EMBL/GenBank/DDBJ whole genome shotgun (WGS) entry which is preliminary data.</text>
</comment>
<evidence type="ECO:0000256" key="11">
    <source>
        <dbReference type="ARBA" id="ARBA00039158"/>
    </source>
</evidence>
<gene>
    <name evidence="17" type="primary">serS</name>
    <name evidence="17" type="ORF">OIN60_05850</name>
</gene>
<keyword evidence="8" id="KW-0067">ATP-binding</keyword>
<evidence type="ECO:0000313" key="18">
    <source>
        <dbReference type="Proteomes" id="UP001241848"/>
    </source>
</evidence>
<dbReference type="PANTHER" id="PTHR43697:SF1">
    <property type="entry name" value="SERINE--TRNA LIGASE"/>
    <property type="match status" value="1"/>
</dbReference>
<evidence type="ECO:0000256" key="1">
    <source>
        <dbReference type="ARBA" id="ARBA00004496"/>
    </source>
</evidence>
<evidence type="ECO:0000256" key="2">
    <source>
        <dbReference type="ARBA" id="ARBA00005045"/>
    </source>
</evidence>
<dbReference type="Pfam" id="PF00587">
    <property type="entry name" value="tRNA-synt_2b"/>
    <property type="match status" value="1"/>
</dbReference>
<evidence type="ECO:0000256" key="9">
    <source>
        <dbReference type="ARBA" id="ARBA00022917"/>
    </source>
</evidence>
<keyword evidence="9" id="KW-0648">Protein biosynthesis</keyword>
<dbReference type="PRINTS" id="PR00981">
    <property type="entry name" value="TRNASYNTHSER"/>
</dbReference>
<evidence type="ECO:0000256" key="12">
    <source>
        <dbReference type="ARBA" id="ARBA00047929"/>
    </source>
</evidence>
<evidence type="ECO:0000256" key="8">
    <source>
        <dbReference type="ARBA" id="ARBA00022840"/>
    </source>
</evidence>
<evidence type="ECO:0000259" key="16">
    <source>
        <dbReference type="PROSITE" id="PS50862"/>
    </source>
</evidence>
<keyword evidence="5" id="KW-0963">Cytoplasm</keyword>
<dbReference type="Gene3D" id="1.10.287.40">
    <property type="entry name" value="Serine-tRNA synthetase, tRNA binding domain"/>
    <property type="match status" value="1"/>
</dbReference>
<keyword evidence="10" id="KW-0030">Aminoacyl-tRNA synthetase</keyword>
<comment type="catalytic activity">
    <reaction evidence="13">
        <text>tRNA(Ser) + L-serine + ATP = L-seryl-tRNA(Ser) + AMP + diphosphate + H(+)</text>
        <dbReference type="Rhea" id="RHEA:12292"/>
        <dbReference type="Rhea" id="RHEA-COMP:9669"/>
        <dbReference type="Rhea" id="RHEA-COMP:9703"/>
        <dbReference type="ChEBI" id="CHEBI:15378"/>
        <dbReference type="ChEBI" id="CHEBI:30616"/>
        <dbReference type="ChEBI" id="CHEBI:33019"/>
        <dbReference type="ChEBI" id="CHEBI:33384"/>
        <dbReference type="ChEBI" id="CHEBI:78442"/>
        <dbReference type="ChEBI" id="CHEBI:78533"/>
        <dbReference type="ChEBI" id="CHEBI:456215"/>
        <dbReference type="EC" id="6.1.1.11"/>
    </reaction>
</comment>
<evidence type="ECO:0000256" key="10">
    <source>
        <dbReference type="ARBA" id="ARBA00023146"/>
    </source>
</evidence>
<keyword evidence="15" id="KW-0175">Coiled coil</keyword>
<dbReference type="RefSeq" id="WP_305754093.1">
    <property type="nucleotide sequence ID" value="NZ_JAPCKK010000011.1"/>
</dbReference>
<dbReference type="SUPFAM" id="SSF55681">
    <property type="entry name" value="Class II aaRS and biotin synthetases"/>
    <property type="match status" value="1"/>
</dbReference>
<dbReference type="InterPro" id="IPR042103">
    <property type="entry name" value="SerRS_1_N_sf"/>
</dbReference>
<name>A0ABT9FNI1_9BACL</name>
<dbReference type="PANTHER" id="PTHR43697">
    <property type="entry name" value="SERYL-TRNA SYNTHETASE"/>
    <property type="match status" value="1"/>
</dbReference>